<evidence type="ECO:0000313" key="2">
    <source>
        <dbReference type="EMBL" id="WTY95817.1"/>
    </source>
</evidence>
<sequence length="142" mass="13682">MARHALSKSRHRTLLRTGLTLTALGAALGAGGAAAAQAAPLPALPATGADTADGALASVGDAAEPALNSVLGYGIVGAVKPVTELQLDPLAGTGVDPLDNAVGTQIADFKPVTTALVTDPITSGAALGDLPVVGEVTGLITG</sequence>
<name>A0AAU3GTK6_9ACTN</name>
<accession>A0AAU3GTK6</accession>
<dbReference type="AlphaFoldDB" id="A0AAU3GTK6"/>
<feature type="signal peptide" evidence="1">
    <location>
        <begin position="1"/>
        <end position="38"/>
    </location>
</feature>
<proteinExistence type="predicted"/>
<feature type="chain" id="PRO_5043502953" description="ATP-binding protein" evidence="1">
    <location>
        <begin position="39"/>
        <end position="142"/>
    </location>
</feature>
<evidence type="ECO:0000256" key="1">
    <source>
        <dbReference type="SAM" id="SignalP"/>
    </source>
</evidence>
<dbReference type="EMBL" id="CP109535">
    <property type="protein sequence ID" value="WTY95817.1"/>
    <property type="molecule type" value="Genomic_DNA"/>
</dbReference>
<keyword evidence="1" id="KW-0732">Signal</keyword>
<organism evidence="2">
    <name type="scientific">Streptomyces sp. NBC_01401</name>
    <dbReference type="NCBI Taxonomy" id="2903854"/>
    <lineage>
        <taxon>Bacteria</taxon>
        <taxon>Bacillati</taxon>
        <taxon>Actinomycetota</taxon>
        <taxon>Actinomycetes</taxon>
        <taxon>Kitasatosporales</taxon>
        <taxon>Streptomycetaceae</taxon>
        <taxon>Streptomyces</taxon>
    </lineage>
</organism>
<reference evidence="2" key="1">
    <citation type="submission" date="2022-10" db="EMBL/GenBank/DDBJ databases">
        <title>The complete genomes of actinobacterial strains from the NBC collection.</title>
        <authorList>
            <person name="Joergensen T.S."/>
            <person name="Alvarez Arevalo M."/>
            <person name="Sterndorff E.B."/>
            <person name="Faurdal D."/>
            <person name="Vuksanovic O."/>
            <person name="Mourched A.-S."/>
            <person name="Charusanti P."/>
            <person name="Shaw S."/>
            <person name="Blin K."/>
            <person name="Weber T."/>
        </authorList>
    </citation>
    <scope>NUCLEOTIDE SEQUENCE</scope>
    <source>
        <strain evidence="2">NBC_01401</strain>
    </source>
</reference>
<protein>
    <recommendedName>
        <fullName evidence="3">ATP-binding protein</fullName>
    </recommendedName>
</protein>
<evidence type="ECO:0008006" key="3">
    <source>
        <dbReference type="Google" id="ProtNLM"/>
    </source>
</evidence>
<gene>
    <name evidence="2" type="ORF">OG626_13335</name>
</gene>